<keyword evidence="1" id="KW-0732">Signal</keyword>
<dbReference type="EMBL" id="JABFAI010000029">
    <property type="protein sequence ID" value="KAF4959840.1"/>
    <property type="molecule type" value="Genomic_DNA"/>
</dbReference>
<sequence>MNSSLNSIILVTLVLNASIPTETISTVKFGLWLTAWSSTDFRDAIAGVQRRATSLCSDYKTGRLVGAAYVAWKPLIEAEAKVARDIVDFIQPISRGYHALYRFREHIIERSKLPEEFAALNDVANPDNLDAEPPLSDALRAQLLGESGTDL</sequence>
<name>A0A8H4X3B6_9HYPO</name>
<organism evidence="2 3">
    <name type="scientific">Fusarium gaditjirri</name>
    <dbReference type="NCBI Taxonomy" id="282569"/>
    <lineage>
        <taxon>Eukaryota</taxon>
        <taxon>Fungi</taxon>
        <taxon>Dikarya</taxon>
        <taxon>Ascomycota</taxon>
        <taxon>Pezizomycotina</taxon>
        <taxon>Sordariomycetes</taxon>
        <taxon>Hypocreomycetidae</taxon>
        <taxon>Hypocreales</taxon>
        <taxon>Nectriaceae</taxon>
        <taxon>Fusarium</taxon>
        <taxon>Fusarium nisikadoi species complex</taxon>
    </lineage>
</organism>
<evidence type="ECO:0000313" key="2">
    <source>
        <dbReference type="EMBL" id="KAF4959840.1"/>
    </source>
</evidence>
<reference evidence="2" key="2">
    <citation type="submission" date="2020-05" db="EMBL/GenBank/DDBJ databases">
        <authorList>
            <person name="Kim H.-S."/>
            <person name="Proctor R.H."/>
            <person name="Brown D.W."/>
        </authorList>
    </citation>
    <scope>NUCLEOTIDE SEQUENCE</scope>
    <source>
        <strain evidence="2">NRRL 45417</strain>
    </source>
</reference>
<evidence type="ECO:0000313" key="3">
    <source>
        <dbReference type="Proteomes" id="UP000604273"/>
    </source>
</evidence>
<keyword evidence="3" id="KW-1185">Reference proteome</keyword>
<feature type="chain" id="PRO_5034550468" evidence="1">
    <location>
        <begin position="24"/>
        <end position="151"/>
    </location>
</feature>
<dbReference type="OrthoDB" id="4159781at2759"/>
<feature type="signal peptide" evidence="1">
    <location>
        <begin position="1"/>
        <end position="23"/>
    </location>
</feature>
<comment type="caution">
    <text evidence="2">The sequence shown here is derived from an EMBL/GenBank/DDBJ whole genome shotgun (WGS) entry which is preliminary data.</text>
</comment>
<evidence type="ECO:0000256" key="1">
    <source>
        <dbReference type="SAM" id="SignalP"/>
    </source>
</evidence>
<dbReference type="AlphaFoldDB" id="A0A8H4X3B6"/>
<gene>
    <name evidence="2" type="ORF">FGADI_1343</name>
</gene>
<dbReference type="Proteomes" id="UP000604273">
    <property type="component" value="Unassembled WGS sequence"/>
</dbReference>
<reference evidence="2" key="1">
    <citation type="journal article" date="2020" name="BMC Genomics">
        <title>Correction to: Identification and distribution of gene clusters required for synthesis of sphingolipid metabolism inhibitors in diverse species of the filamentous fungus Fusarium.</title>
        <authorList>
            <person name="Kim H.S."/>
            <person name="Lohmar J.M."/>
            <person name="Busman M."/>
            <person name="Brown D.W."/>
            <person name="Naumann T.A."/>
            <person name="Divon H.H."/>
            <person name="Lysoe E."/>
            <person name="Uhlig S."/>
            <person name="Proctor R.H."/>
        </authorList>
    </citation>
    <scope>NUCLEOTIDE SEQUENCE</scope>
    <source>
        <strain evidence="2">NRRL 45417</strain>
    </source>
</reference>
<protein>
    <submittedName>
        <fullName evidence="2">Uncharacterized protein</fullName>
    </submittedName>
</protein>
<accession>A0A8H4X3B6</accession>
<proteinExistence type="predicted"/>